<evidence type="ECO:0000313" key="4">
    <source>
        <dbReference type="Proteomes" id="UP000033048"/>
    </source>
</evidence>
<dbReference type="InterPro" id="IPR011990">
    <property type="entry name" value="TPR-like_helical_dom_sf"/>
</dbReference>
<evidence type="ECO:0000256" key="2">
    <source>
        <dbReference type="ARBA" id="ARBA00022803"/>
    </source>
</evidence>
<dbReference type="AlphaFoldDB" id="A0A0E3SQ79"/>
<proteinExistence type="predicted"/>
<protein>
    <submittedName>
        <fullName evidence="3">TPR repeat protein</fullName>
    </submittedName>
</protein>
<dbReference type="Gene3D" id="1.25.40.10">
    <property type="entry name" value="Tetratricopeptide repeat domain"/>
    <property type="match status" value="1"/>
</dbReference>
<keyword evidence="2" id="KW-0802">TPR repeat</keyword>
<reference evidence="3 4" key="1">
    <citation type="submission" date="2014-07" db="EMBL/GenBank/DDBJ databases">
        <title>Methanogenic archaea and the global carbon cycle.</title>
        <authorList>
            <person name="Henriksen J.R."/>
            <person name="Luke J."/>
            <person name="Reinhart S."/>
            <person name="Benedict M.N."/>
            <person name="Youngblut N.D."/>
            <person name="Metcalf M.E."/>
            <person name="Whitaker R.J."/>
            <person name="Metcalf W.W."/>
        </authorList>
    </citation>
    <scope>NUCLEOTIDE SEQUENCE [LARGE SCALE GENOMIC DNA]</scope>
    <source>
        <strain evidence="3 4">MM1</strain>
    </source>
</reference>
<dbReference type="InterPro" id="IPR019734">
    <property type="entry name" value="TPR_rpt"/>
</dbReference>
<accession>A0A0E3SQ79</accession>
<dbReference type="KEGG" id="mmet:MCMEM_0688"/>
<dbReference type="SUPFAM" id="SSF48452">
    <property type="entry name" value="TPR-like"/>
    <property type="match status" value="1"/>
</dbReference>
<keyword evidence="4" id="KW-1185">Reference proteome</keyword>
<dbReference type="PANTHER" id="PTHR44943">
    <property type="entry name" value="CELLULOSE SYNTHASE OPERON PROTEIN C"/>
    <property type="match status" value="1"/>
</dbReference>
<sequence>MAKDDVNKVVERYIASGRAEKDVNKKEHYFRMALQLQPKNVHALNNLALLLQHERKFRDAVALYEKILSIGVVARPYPVYYNISICLKNLGNLEGAKTYINRALGIKPGDEMLLELKEEITDLLNSASKGSAPKMISSSPGVGEVYDQWDPPAVSTLTSQMYYADWNDYKYHRGLGETDLHEKVVRDKLEKRVYCCSSCRYFSAGACRKKGKAGRKVRSDSICKQFIPQND</sequence>
<dbReference type="GeneID" id="24893203"/>
<evidence type="ECO:0000256" key="1">
    <source>
        <dbReference type="ARBA" id="ARBA00022737"/>
    </source>
</evidence>
<dbReference type="EMBL" id="CP009518">
    <property type="protein sequence ID" value="AKB84741.1"/>
    <property type="molecule type" value="Genomic_DNA"/>
</dbReference>
<dbReference type="SMART" id="SM00028">
    <property type="entry name" value="TPR"/>
    <property type="match status" value="2"/>
</dbReference>
<organism evidence="3 4">
    <name type="scientific">Methanococcoides methylutens MM1</name>
    <dbReference type="NCBI Taxonomy" id="1434104"/>
    <lineage>
        <taxon>Archaea</taxon>
        <taxon>Methanobacteriati</taxon>
        <taxon>Methanobacteriota</taxon>
        <taxon>Stenosarchaea group</taxon>
        <taxon>Methanomicrobia</taxon>
        <taxon>Methanosarcinales</taxon>
        <taxon>Methanosarcinaceae</taxon>
        <taxon>Methanococcoides</taxon>
    </lineage>
</organism>
<dbReference type="InterPro" id="IPR051685">
    <property type="entry name" value="Ycf3/AcsC/BcsC/TPR_MFPF"/>
</dbReference>
<dbReference type="Pfam" id="PF13181">
    <property type="entry name" value="TPR_8"/>
    <property type="match status" value="1"/>
</dbReference>
<dbReference type="RefSeq" id="WP_048204918.1">
    <property type="nucleotide sequence ID" value="NZ_CP009518.1"/>
</dbReference>
<dbReference type="STRING" id="1434104.MCMEM_0688"/>
<gene>
    <name evidence="3" type="ORF">MCMEM_0688</name>
</gene>
<name>A0A0E3SQ79_METMT</name>
<keyword evidence="1" id="KW-0677">Repeat</keyword>
<dbReference type="HOGENOM" id="CLU_077074_0_0_2"/>
<evidence type="ECO:0000313" key="3">
    <source>
        <dbReference type="EMBL" id="AKB84741.1"/>
    </source>
</evidence>
<dbReference type="OrthoDB" id="115601at2157"/>
<dbReference type="PANTHER" id="PTHR44943:SF8">
    <property type="entry name" value="TPR REPEAT-CONTAINING PROTEIN MJ0263"/>
    <property type="match status" value="1"/>
</dbReference>
<dbReference type="Proteomes" id="UP000033048">
    <property type="component" value="Chromosome"/>
</dbReference>